<dbReference type="GO" id="GO:0008236">
    <property type="term" value="F:serine-type peptidase activity"/>
    <property type="evidence" value="ECO:0007669"/>
    <property type="project" value="UniProtKB-KW"/>
</dbReference>
<proteinExistence type="inferred from homology"/>
<feature type="active site" description="Proton donor/acceptor" evidence="7">
    <location>
        <position position="201"/>
    </location>
</feature>
<dbReference type="EMBL" id="NOXT01000111">
    <property type="protein sequence ID" value="OYQ28179.1"/>
    <property type="molecule type" value="Genomic_DNA"/>
</dbReference>
<dbReference type="InterPro" id="IPR004635">
    <property type="entry name" value="Pept_S49_SppA"/>
</dbReference>
<feature type="domain" description="Peptidase S49" evidence="8">
    <location>
        <begin position="133"/>
        <end position="288"/>
    </location>
</feature>
<dbReference type="CDD" id="cd07018">
    <property type="entry name" value="S49_SppA_67K_type"/>
    <property type="match status" value="1"/>
</dbReference>
<dbReference type="AlphaFoldDB" id="A0A255YG49"/>
<dbReference type="InterPro" id="IPR004634">
    <property type="entry name" value="Pept_S49_pIV"/>
</dbReference>
<comment type="similarity">
    <text evidence="2">Belongs to the peptidase S49 family.</text>
</comment>
<accession>A0A255YG49</accession>
<evidence type="ECO:0000256" key="5">
    <source>
        <dbReference type="ARBA" id="ARBA00022825"/>
    </source>
</evidence>
<reference evidence="9 10" key="1">
    <citation type="submission" date="2017-07" db="EMBL/GenBank/DDBJ databases">
        <title>Sandarakinorhabdus cyanobacteriorum sp. nov., a novel bacterium isolated from cyanobacterial aggregates in a eutrophic lake.</title>
        <authorList>
            <person name="Cai H."/>
        </authorList>
    </citation>
    <scope>NUCLEOTIDE SEQUENCE [LARGE SCALE GENOMIC DNA]</scope>
    <source>
        <strain evidence="9 10">TH057</strain>
    </source>
</reference>
<dbReference type="NCBIfam" id="TIGR00706">
    <property type="entry name" value="SppA_dom"/>
    <property type="match status" value="1"/>
</dbReference>
<evidence type="ECO:0000313" key="9">
    <source>
        <dbReference type="EMBL" id="OYQ28179.1"/>
    </source>
</evidence>
<keyword evidence="5" id="KW-0720">Serine protease</keyword>
<dbReference type="OrthoDB" id="9764363at2"/>
<evidence type="ECO:0000256" key="7">
    <source>
        <dbReference type="PIRSR" id="PIRSR001217-1"/>
    </source>
</evidence>
<feature type="domain" description="Peptidase S49" evidence="8">
    <location>
        <begin position="388"/>
        <end position="539"/>
    </location>
</feature>
<keyword evidence="10" id="KW-1185">Reference proteome</keyword>
<evidence type="ECO:0000256" key="6">
    <source>
        <dbReference type="ARBA" id="ARBA00023136"/>
    </source>
</evidence>
<keyword evidence="6" id="KW-0472">Membrane</keyword>
<dbReference type="CDD" id="cd07023">
    <property type="entry name" value="S49_Sppa_N_C"/>
    <property type="match status" value="1"/>
</dbReference>
<feature type="active site" description="Nucleophile" evidence="7">
    <location>
        <position position="405"/>
    </location>
</feature>
<comment type="subcellular location">
    <subcellularLocation>
        <location evidence="1">Membrane</location>
    </subcellularLocation>
</comment>
<organism evidence="9 10">
    <name type="scientific">Sandarakinorhabdus cyanobacteriorum</name>
    <dbReference type="NCBI Taxonomy" id="1981098"/>
    <lineage>
        <taxon>Bacteria</taxon>
        <taxon>Pseudomonadati</taxon>
        <taxon>Pseudomonadota</taxon>
        <taxon>Alphaproteobacteria</taxon>
        <taxon>Sphingomonadales</taxon>
        <taxon>Sphingosinicellaceae</taxon>
        <taxon>Sandarakinorhabdus</taxon>
    </lineage>
</organism>
<evidence type="ECO:0000313" key="10">
    <source>
        <dbReference type="Proteomes" id="UP000216991"/>
    </source>
</evidence>
<dbReference type="InterPro" id="IPR029045">
    <property type="entry name" value="ClpP/crotonase-like_dom_sf"/>
</dbReference>
<gene>
    <name evidence="9" type="primary">sppA</name>
    <name evidence="9" type="ORF">CHU93_09420</name>
</gene>
<keyword evidence="3" id="KW-0645">Protease</keyword>
<evidence type="ECO:0000256" key="4">
    <source>
        <dbReference type="ARBA" id="ARBA00022801"/>
    </source>
</evidence>
<evidence type="ECO:0000256" key="1">
    <source>
        <dbReference type="ARBA" id="ARBA00004370"/>
    </source>
</evidence>
<protein>
    <submittedName>
        <fullName evidence="9">Signal peptide peptidase SppA</fullName>
    </submittedName>
</protein>
<dbReference type="Gene3D" id="3.90.226.10">
    <property type="entry name" value="2-enoyl-CoA Hydratase, Chain A, domain 1"/>
    <property type="match status" value="2"/>
</dbReference>
<keyword evidence="4" id="KW-0378">Hydrolase</keyword>
<comment type="caution">
    <text evidence="9">The sequence shown here is derived from an EMBL/GenBank/DDBJ whole genome shotgun (WGS) entry which is preliminary data.</text>
</comment>
<dbReference type="GO" id="GO:0016020">
    <property type="term" value="C:membrane"/>
    <property type="evidence" value="ECO:0007669"/>
    <property type="project" value="UniProtKB-SubCell"/>
</dbReference>
<dbReference type="GO" id="GO:0006465">
    <property type="term" value="P:signal peptide processing"/>
    <property type="evidence" value="ECO:0007669"/>
    <property type="project" value="InterPro"/>
</dbReference>
<dbReference type="NCBIfam" id="TIGR00705">
    <property type="entry name" value="SppA_67K"/>
    <property type="match status" value="1"/>
</dbReference>
<dbReference type="InterPro" id="IPR002142">
    <property type="entry name" value="Peptidase_S49"/>
</dbReference>
<evidence type="ECO:0000259" key="8">
    <source>
        <dbReference type="Pfam" id="PF01343"/>
    </source>
</evidence>
<evidence type="ECO:0000256" key="3">
    <source>
        <dbReference type="ARBA" id="ARBA00022670"/>
    </source>
</evidence>
<dbReference type="PANTHER" id="PTHR33209">
    <property type="entry name" value="PROTEASE 4"/>
    <property type="match status" value="1"/>
</dbReference>
<dbReference type="PIRSF" id="PIRSF001217">
    <property type="entry name" value="Protease_4_SppA"/>
    <property type="match status" value="1"/>
</dbReference>
<dbReference type="Proteomes" id="UP000216991">
    <property type="component" value="Unassembled WGS sequence"/>
</dbReference>
<dbReference type="SUPFAM" id="SSF52096">
    <property type="entry name" value="ClpP/crotonase"/>
    <property type="match status" value="2"/>
</dbReference>
<sequence>MRSPLSRRSPLKLLGTLWRIVVGIKDLLVLLLLAIFFIALSAALSSGKVARVPDGGALVIALDGAIVDQASETTPFNAASGNVPAEVQTRDLVRAIDAAAADKRIKALVLELDGFMGAGQANIETVVAALERFRKTGKPIHAWATAYTDDSWLLAAPATRIWANSLGGVIITGPGGSNLYFARALDKLNIDVNVFRVGTYKSFVEPYTRASASPEAKAADQALVNSLWQSWLAEARRLRPKADIPAYIAQLPQRLGRFGGDGARAAQDAGLVDQLGSRDDFDAAMIKLVGEDELADWGHFAGVSLDDYLNAIGGQAKSKGDAVGVVYVTGNIVDGEAPRGTAGSATIRAALEEALEKEPDIKALVVRVDSGGGSVTASEEIRAALLAAKADGLPVVASFGPVAASGGYWVGTAADEIYAQPSTITGSIGVFAILPSFPRALNEIGINADGVKTTPYSGEPDVVAGLSPEVRQVLQMGVEDIYRRFLGVVSTARKLPVAEVDRIAQGRVWAGAEAQKLKLVDKFGTLDAAVKAAAAKAGIKGEPRVIVIEKPVPEWQKALESFGKAEADEQAQARDPWARLMQASRLRMAAAVADLGTMASGRSATMQAACVECAVAGSPRPAAQAKAEHWLARLIGAQH</sequence>
<evidence type="ECO:0000256" key="2">
    <source>
        <dbReference type="ARBA" id="ARBA00008683"/>
    </source>
</evidence>
<dbReference type="Gene3D" id="6.20.330.10">
    <property type="match status" value="1"/>
</dbReference>
<dbReference type="PANTHER" id="PTHR33209:SF1">
    <property type="entry name" value="PEPTIDASE S49 DOMAIN-CONTAINING PROTEIN"/>
    <property type="match status" value="1"/>
</dbReference>
<dbReference type="Pfam" id="PF01343">
    <property type="entry name" value="Peptidase_S49"/>
    <property type="match status" value="2"/>
</dbReference>
<dbReference type="InterPro" id="IPR047272">
    <property type="entry name" value="S49_SppA_C"/>
</dbReference>
<name>A0A255YG49_9SPHN</name>
<dbReference type="InterPro" id="IPR047217">
    <property type="entry name" value="S49_SppA_67K_type_N"/>
</dbReference>